<evidence type="ECO:0000313" key="2">
    <source>
        <dbReference type="Proteomes" id="UP000663870"/>
    </source>
</evidence>
<name>A0A813ZSC3_9BILA</name>
<dbReference type="InterPro" id="IPR038513">
    <property type="entry name" value="FAIM1_dom_sf"/>
</dbReference>
<dbReference type="GO" id="GO:1902042">
    <property type="term" value="P:negative regulation of extrinsic apoptotic signaling pathway via death domain receptors"/>
    <property type="evidence" value="ECO:0007669"/>
    <property type="project" value="TreeGrafter"/>
</dbReference>
<dbReference type="Gene3D" id="2.40.128.180">
    <property type="match status" value="2"/>
</dbReference>
<dbReference type="InterPro" id="IPR010695">
    <property type="entry name" value="FAIM1"/>
</dbReference>
<reference evidence="1" key="1">
    <citation type="submission" date="2021-02" db="EMBL/GenBank/DDBJ databases">
        <authorList>
            <person name="Nowell W R."/>
        </authorList>
    </citation>
    <scope>NUCLEOTIDE SEQUENCE</scope>
</reference>
<accession>A0A813ZSC3</accession>
<gene>
    <name evidence="1" type="ORF">JXQ802_LOCUS9258</name>
</gene>
<dbReference type="Pfam" id="PF06905">
    <property type="entry name" value="FAIM1"/>
    <property type="match status" value="1"/>
</dbReference>
<dbReference type="FunFam" id="2.40.128.180:FF:000001">
    <property type="entry name" value="Fas apoptotic inhibitory molecule 1"/>
    <property type="match status" value="1"/>
</dbReference>
<proteinExistence type="predicted"/>
<evidence type="ECO:0008006" key="3">
    <source>
        <dbReference type="Google" id="ProtNLM"/>
    </source>
</evidence>
<dbReference type="PANTHER" id="PTHR13088">
    <property type="entry name" value="FAS APOPTOTIC INHIBITORY MOLECULE FAIM"/>
    <property type="match status" value="1"/>
</dbReference>
<dbReference type="Proteomes" id="UP000663870">
    <property type="component" value="Unassembled WGS sequence"/>
</dbReference>
<protein>
    <recommendedName>
        <fullName evidence="3">Fas apoptotic inhibitory molecule 1</fullName>
    </recommendedName>
</protein>
<comment type="caution">
    <text evidence="1">The sequence shown here is derived from an EMBL/GenBank/DDBJ whole genome shotgun (WGS) entry which is preliminary data.</text>
</comment>
<dbReference type="PANTHER" id="PTHR13088:SF3">
    <property type="entry name" value="FAS APOPTOTIC INHIBITORY MOLECULE 1"/>
    <property type="match status" value="1"/>
</dbReference>
<sequence length="177" mass="19923">MGDIVGSWQVALSDGIHKVEFEHGTTSGKRIVRVDNKEVLRHDWLFKLVGRETFKIGKHQCTIHIDAVSGFAYEYSLDVDGKPLEKFSENRSKISRAWTLKLDGVDYRVVLEKDTLDIWVNGQRIDAEADFTDYGTETVFEISGHPAILKAVSSGHHRLGINHSLFVDGCEIPQANE</sequence>
<organism evidence="1 2">
    <name type="scientific">Rotaria sordida</name>
    <dbReference type="NCBI Taxonomy" id="392033"/>
    <lineage>
        <taxon>Eukaryota</taxon>
        <taxon>Metazoa</taxon>
        <taxon>Spiralia</taxon>
        <taxon>Gnathifera</taxon>
        <taxon>Rotifera</taxon>
        <taxon>Eurotatoria</taxon>
        <taxon>Bdelloidea</taxon>
        <taxon>Philodinida</taxon>
        <taxon>Philodinidae</taxon>
        <taxon>Rotaria</taxon>
    </lineage>
</organism>
<evidence type="ECO:0000313" key="1">
    <source>
        <dbReference type="EMBL" id="CAF0903231.1"/>
    </source>
</evidence>
<dbReference type="AlphaFoldDB" id="A0A813ZSC3"/>
<keyword evidence="2" id="KW-1185">Reference proteome</keyword>
<dbReference type="EMBL" id="CAJNOL010000169">
    <property type="protein sequence ID" value="CAF0903231.1"/>
    <property type="molecule type" value="Genomic_DNA"/>
</dbReference>